<dbReference type="Proteomes" id="UP001165101">
    <property type="component" value="Unassembled WGS sequence"/>
</dbReference>
<dbReference type="EMBL" id="BSXV01000497">
    <property type="protein sequence ID" value="GME89347.1"/>
    <property type="molecule type" value="Genomic_DNA"/>
</dbReference>
<organism evidence="1 2">
    <name type="scientific">Candida boidinii</name>
    <name type="common">Yeast</name>
    <dbReference type="NCBI Taxonomy" id="5477"/>
    <lineage>
        <taxon>Eukaryota</taxon>
        <taxon>Fungi</taxon>
        <taxon>Dikarya</taxon>
        <taxon>Ascomycota</taxon>
        <taxon>Saccharomycotina</taxon>
        <taxon>Pichiomycetes</taxon>
        <taxon>Pichiales</taxon>
        <taxon>Pichiaceae</taxon>
        <taxon>Ogataea</taxon>
        <taxon>Ogataea/Candida clade</taxon>
    </lineage>
</organism>
<protein>
    <submittedName>
        <fullName evidence="1">Unnamed protein product</fullName>
    </submittedName>
</protein>
<proteinExistence type="predicted"/>
<evidence type="ECO:0000313" key="2">
    <source>
        <dbReference type="Proteomes" id="UP001165101"/>
    </source>
</evidence>
<reference evidence="1" key="1">
    <citation type="submission" date="2023-04" db="EMBL/GenBank/DDBJ databases">
        <title>Candida boidinii NBRC 1967.</title>
        <authorList>
            <person name="Ichikawa N."/>
            <person name="Sato H."/>
            <person name="Tonouchi N."/>
        </authorList>
    </citation>
    <scope>NUCLEOTIDE SEQUENCE</scope>
    <source>
        <strain evidence="1">NBRC 1967</strain>
    </source>
</reference>
<gene>
    <name evidence="1" type="ORF">Cboi01_000136000</name>
</gene>
<name>A0ACB5TIH8_CANBO</name>
<comment type="caution">
    <text evidence="1">The sequence shown here is derived from an EMBL/GenBank/DDBJ whole genome shotgun (WGS) entry which is preliminary data.</text>
</comment>
<sequence length="233" mass="26086">MSNYTNLNSNTDYWSNQNFLMNPYQVNKDGYSASTDSNVKDSTLSPSSYDDSYNQRLPNSNSSIMDNNPNNGNMIKNMGHLHTQGLDSTYSGKNLNFSENHLQNHNAGYLNKEIDSITNGFMKMNTNANFNEISNPTSSYNYIAQPQLQAMQPLPPQQQQQQQQQSQQQQQQQQADIHSVPHLSAGDVNLSSLDSNEILLDSGFDKGGQRKFSWNSNPGNHLSISSSISDYSI</sequence>
<keyword evidence="2" id="KW-1185">Reference proteome</keyword>
<evidence type="ECO:0000313" key="1">
    <source>
        <dbReference type="EMBL" id="GME89347.1"/>
    </source>
</evidence>
<accession>A0ACB5TIH8</accession>